<reference evidence="1 2" key="1">
    <citation type="journal article" date="2019" name="Sci. Rep.">
        <title>Orb-weaving spider Araneus ventricosus genome elucidates the spidroin gene catalogue.</title>
        <authorList>
            <person name="Kono N."/>
            <person name="Nakamura H."/>
            <person name="Ohtoshi R."/>
            <person name="Moran D.A.P."/>
            <person name="Shinohara A."/>
            <person name="Yoshida Y."/>
            <person name="Fujiwara M."/>
            <person name="Mori M."/>
            <person name="Tomita M."/>
            <person name="Arakawa K."/>
        </authorList>
    </citation>
    <scope>NUCLEOTIDE SEQUENCE [LARGE SCALE GENOMIC DNA]</scope>
</reference>
<accession>A0A4Y2JSL7</accession>
<evidence type="ECO:0000313" key="2">
    <source>
        <dbReference type="Proteomes" id="UP000499080"/>
    </source>
</evidence>
<comment type="caution">
    <text evidence="1">The sequence shown here is derived from an EMBL/GenBank/DDBJ whole genome shotgun (WGS) entry which is preliminary data.</text>
</comment>
<dbReference type="AlphaFoldDB" id="A0A4Y2JSL7"/>
<dbReference type="Proteomes" id="UP000499080">
    <property type="component" value="Unassembled WGS sequence"/>
</dbReference>
<keyword evidence="2" id="KW-1185">Reference proteome</keyword>
<proteinExistence type="predicted"/>
<dbReference type="EMBL" id="BGPR01003832">
    <property type="protein sequence ID" value="GBM92934.1"/>
    <property type="molecule type" value="Genomic_DNA"/>
</dbReference>
<name>A0A4Y2JSL7_ARAVE</name>
<sequence length="103" mass="11472">MPISTEVTGNAEKINCYDALNIRAPMMGEKVGENFQGIKYSRAGRVVSLQIVNTHLTAHDVTVPIDALLLFQRFSIIKRSDDDLLPCLNFELAPYSVALFDET</sequence>
<evidence type="ECO:0000313" key="1">
    <source>
        <dbReference type="EMBL" id="GBM92934.1"/>
    </source>
</evidence>
<organism evidence="1 2">
    <name type="scientific">Araneus ventricosus</name>
    <name type="common">Orbweaver spider</name>
    <name type="synonym">Epeira ventricosa</name>
    <dbReference type="NCBI Taxonomy" id="182803"/>
    <lineage>
        <taxon>Eukaryota</taxon>
        <taxon>Metazoa</taxon>
        <taxon>Ecdysozoa</taxon>
        <taxon>Arthropoda</taxon>
        <taxon>Chelicerata</taxon>
        <taxon>Arachnida</taxon>
        <taxon>Araneae</taxon>
        <taxon>Araneomorphae</taxon>
        <taxon>Entelegynae</taxon>
        <taxon>Araneoidea</taxon>
        <taxon>Araneidae</taxon>
        <taxon>Araneus</taxon>
    </lineage>
</organism>
<protein>
    <submittedName>
        <fullName evidence="1">Uncharacterized protein</fullName>
    </submittedName>
</protein>
<gene>
    <name evidence="1" type="ORF">AVEN_136426_1</name>
</gene>